<name>S0F844_9BACT</name>
<reference evidence="1 2" key="1">
    <citation type="submission" date="2008-12" db="EMBL/GenBank/DDBJ databases">
        <authorList>
            <person name="Fulton L."/>
            <person name="Clifton S."/>
            <person name="Fulton B."/>
            <person name="Xu J."/>
            <person name="Minx P."/>
            <person name="Pepin K.H."/>
            <person name="Johnson M."/>
            <person name="Bhonagiri V."/>
            <person name="Nash W.E."/>
            <person name="Mardis E.R."/>
            <person name="Wilson R.K."/>
        </authorList>
    </citation>
    <scope>NUCLEOTIDE SEQUENCE [LARGE SCALE GENOMIC DNA]</scope>
    <source>
        <strain evidence="1 2">DSM 18228</strain>
    </source>
</reference>
<dbReference type="AlphaFoldDB" id="S0F844"/>
<protein>
    <submittedName>
        <fullName evidence="1">Uncharacterized protein</fullName>
    </submittedName>
</protein>
<sequence length="313" mass="36289">MGTPIDRKEKINELKRSNANNYIAEVFFEELQFILKEDLLDSLMIICHGMNPRVQSKDILSTSLRYFSTSNSYKEIVAMHLARNSMYHQLPELLFHPLVISTPGMSNKEIVEAIRINKKREKELISFFIPFDTAFFKERVKIIDRDLNFFSNPAMRENLNHLVETMLGIPLDISNHQKYKLFLFLCHSDEYTENLTAIERIFSVVLDLEIRLRYIPHVITVSQYSPINEGILGENLGLNGAVECEGDDLEATIVFGQPDNSDDYNRQSRIDTIVTKILSFFILSFREIHIKYLILGHTDCILGENRLGYDMNL</sequence>
<organism evidence="1 2">
    <name type="scientific">Phocaeicola coprophilus DSM 18228 = JCM 13818</name>
    <dbReference type="NCBI Taxonomy" id="547042"/>
    <lineage>
        <taxon>Bacteria</taxon>
        <taxon>Pseudomonadati</taxon>
        <taxon>Bacteroidota</taxon>
        <taxon>Bacteroidia</taxon>
        <taxon>Bacteroidales</taxon>
        <taxon>Bacteroidaceae</taxon>
        <taxon>Phocaeicola</taxon>
    </lineage>
</organism>
<dbReference type="eggNOG" id="ENOG50321HE">
    <property type="taxonomic scope" value="Bacteria"/>
</dbReference>
<evidence type="ECO:0000313" key="1">
    <source>
        <dbReference type="EMBL" id="EEF75937.1"/>
    </source>
</evidence>
<dbReference type="OrthoDB" id="1411058at2"/>
<dbReference type="RefSeq" id="WP_008141992.1">
    <property type="nucleotide sequence ID" value="NZ_EQ973637.1"/>
</dbReference>
<gene>
    <name evidence="1" type="ORF">BACCOPRO_01431</name>
</gene>
<evidence type="ECO:0000313" key="2">
    <source>
        <dbReference type="Proteomes" id="UP000014073"/>
    </source>
</evidence>
<dbReference type="GeneID" id="78404369"/>
<dbReference type="HOGENOM" id="CLU_896758_0_0_10"/>
<dbReference type="STRING" id="547042.BACCOPRO_01431"/>
<dbReference type="Proteomes" id="UP000014073">
    <property type="component" value="Unassembled WGS sequence"/>
</dbReference>
<dbReference type="EMBL" id="ACBW01000103">
    <property type="protein sequence ID" value="EEF75937.1"/>
    <property type="molecule type" value="Genomic_DNA"/>
</dbReference>
<proteinExistence type="predicted"/>
<keyword evidence="2" id="KW-1185">Reference proteome</keyword>
<comment type="caution">
    <text evidence="1">The sequence shown here is derived from an EMBL/GenBank/DDBJ whole genome shotgun (WGS) entry which is preliminary data.</text>
</comment>
<accession>S0F844</accession>